<evidence type="ECO:0000313" key="2">
    <source>
        <dbReference type="Proteomes" id="UP000789342"/>
    </source>
</evidence>
<comment type="caution">
    <text evidence="1">The sequence shown here is derived from an EMBL/GenBank/DDBJ whole genome shotgun (WGS) entry which is preliminary data.</text>
</comment>
<name>A0A9N9P1F3_9GLOM</name>
<dbReference type="AlphaFoldDB" id="A0A9N9P1F3"/>
<evidence type="ECO:0000313" key="1">
    <source>
        <dbReference type="EMBL" id="CAG8793227.1"/>
    </source>
</evidence>
<protein>
    <submittedName>
        <fullName evidence="1">11569_t:CDS:1</fullName>
    </submittedName>
</protein>
<organism evidence="1 2">
    <name type="scientific">Acaulospora morrowiae</name>
    <dbReference type="NCBI Taxonomy" id="94023"/>
    <lineage>
        <taxon>Eukaryota</taxon>
        <taxon>Fungi</taxon>
        <taxon>Fungi incertae sedis</taxon>
        <taxon>Mucoromycota</taxon>
        <taxon>Glomeromycotina</taxon>
        <taxon>Glomeromycetes</taxon>
        <taxon>Diversisporales</taxon>
        <taxon>Acaulosporaceae</taxon>
        <taxon>Acaulospora</taxon>
    </lineage>
</organism>
<keyword evidence="2" id="KW-1185">Reference proteome</keyword>
<dbReference type="EMBL" id="CAJVPV010063732">
    <property type="protein sequence ID" value="CAG8793227.1"/>
    <property type="molecule type" value="Genomic_DNA"/>
</dbReference>
<sequence length="43" mass="5047">TNVSKKKSQIYVDELEALEIDFYTQPKDPNNSFCQLAEFTEMM</sequence>
<gene>
    <name evidence="1" type="ORF">AMORRO_LOCUS18324</name>
</gene>
<reference evidence="1" key="1">
    <citation type="submission" date="2021-06" db="EMBL/GenBank/DDBJ databases">
        <authorList>
            <person name="Kallberg Y."/>
            <person name="Tangrot J."/>
            <person name="Rosling A."/>
        </authorList>
    </citation>
    <scope>NUCLEOTIDE SEQUENCE</scope>
    <source>
        <strain evidence="1">CL551</strain>
    </source>
</reference>
<feature type="non-terminal residue" evidence="1">
    <location>
        <position position="1"/>
    </location>
</feature>
<proteinExistence type="predicted"/>
<dbReference type="Proteomes" id="UP000789342">
    <property type="component" value="Unassembled WGS sequence"/>
</dbReference>
<feature type="non-terminal residue" evidence="1">
    <location>
        <position position="43"/>
    </location>
</feature>
<accession>A0A9N9P1F3</accession>